<reference evidence="2" key="1">
    <citation type="submission" date="2021-01" db="UniProtKB">
        <authorList>
            <consortium name="EnsemblPlants"/>
        </authorList>
    </citation>
    <scope>IDENTIFICATION</scope>
</reference>
<evidence type="ECO:0000313" key="3">
    <source>
        <dbReference type="Proteomes" id="UP000594263"/>
    </source>
</evidence>
<dbReference type="PANTHER" id="PTHR36723:SF1">
    <property type="entry name" value="F22C12.19"/>
    <property type="match status" value="1"/>
</dbReference>
<dbReference type="EnsemblPlants" id="Kaladp0902s0001.1.v1.1">
    <property type="protein sequence ID" value="Kaladp0902s0001.1.v1.1"/>
    <property type="gene ID" value="Kaladp0902s0001.v1.1"/>
</dbReference>
<evidence type="ECO:0000256" key="1">
    <source>
        <dbReference type="SAM" id="MobiDB-lite"/>
    </source>
</evidence>
<accession>A0A7N0VK80</accession>
<evidence type="ECO:0000313" key="2">
    <source>
        <dbReference type="EnsemblPlants" id="Kaladp0902s0001.1.v1.1"/>
    </source>
</evidence>
<dbReference type="Gramene" id="Kaladp0902s0001.1.v1.1">
    <property type="protein sequence ID" value="Kaladp0902s0001.1.v1.1"/>
    <property type="gene ID" value="Kaladp0902s0001.v1.1"/>
</dbReference>
<name>A0A7N0VK80_KALFE</name>
<keyword evidence="3" id="KW-1185">Reference proteome</keyword>
<organism evidence="2 3">
    <name type="scientific">Kalanchoe fedtschenkoi</name>
    <name type="common">Lavender scallops</name>
    <name type="synonym">South American air plant</name>
    <dbReference type="NCBI Taxonomy" id="63787"/>
    <lineage>
        <taxon>Eukaryota</taxon>
        <taxon>Viridiplantae</taxon>
        <taxon>Streptophyta</taxon>
        <taxon>Embryophyta</taxon>
        <taxon>Tracheophyta</taxon>
        <taxon>Spermatophyta</taxon>
        <taxon>Magnoliopsida</taxon>
        <taxon>eudicotyledons</taxon>
        <taxon>Gunneridae</taxon>
        <taxon>Pentapetalae</taxon>
        <taxon>Saxifragales</taxon>
        <taxon>Crassulaceae</taxon>
        <taxon>Kalanchoe</taxon>
    </lineage>
</organism>
<dbReference type="Proteomes" id="UP000594263">
    <property type="component" value="Unplaced"/>
</dbReference>
<sequence>MRGGTRVGAVGVGAVAVRGGGPAPTLLLHLDLDLDEYPPTLIIAAQTLCDLARQSLPPDLSRLLRWPKKPLETALKARKIKYEEKFERTFSRPISVLGYDSVVRHADQAMPAKKSKLTSIEKKKDVALINGIAKGPLIWSGPKSCRSASYRSVKDTKSEHKHLSSDLSKQSIGSPPVRILDKASNSQQKLSKAVQVYWDR</sequence>
<feature type="compositionally biased region" description="Basic and acidic residues" evidence="1">
    <location>
        <begin position="152"/>
        <end position="164"/>
    </location>
</feature>
<proteinExistence type="predicted"/>
<dbReference type="AlphaFoldDB" id="A0A7N0VK80"/>
<feature type="region of interest" description="Disordered" evidence="1">
    <location>
        <begin position="150"/>
        <end position="176"/>
    </location>
</feature>
<protein>
    <submittedName>
        <fullName evidence="2">Uncharacterized protein</fullName>
    </submittedName>
</protein>
<dbReference type="PANTHER" id="PTHR36723">
    <property type="entry name" value="F22C12.19"/>
    <property type="match status" value="1"/>
</dbReference>